<organism evidence="4 5">
    <name type="scientific">Pseudovibrio ascidiaceicola</name>
    <dbReference type="NCBI Taxonomy" id="285279"/>
    <lineage>
        <taxon>Bacteria</taxon>
        <taxon>Pseudomonadati</taxon>
        <taxon>Pseudomonadota</taxon>
        <taxon>Alphaproteobacteria</taxon>
        <taxon>Hyphomicrobiales</taxon>
        <taxon>Stappiaceae</taxon>
        <taxon>Pseudovibrio</taxon>
    </lineage>
</organism>
<dbReference type="Proteomes" id="UP000199598">
    <property type="component" value="Unassembled WGS sequence"/>
</dbReference>
<dbReference type="InterPro" id="IPR000182">
    <property type="entry name" value="GNAT_dom"/>
</dbReference>
<sequence length="161" mass="18387">MRELEISFRSIPATLTYKLRQQVLWPDSPIERVMVPEDHQALHIGAFEEENLIGVGSFFFDLPFVRLRKLAVLPEKQGRGIGSNLIRFAASQPDLQKADYIWCDAREGAVAFYQRLGFKVQGNAFQKFGVSYLRARVELAQLSQQQLRIEELLDAAPLVTH</sequence>
<proteinExistence type="predicted"/>
<protein>
    <submittedName>
        <fullName evidence="4">Acetyltransferase (GNAT) family protein</fullName>
    </submittedName>
</protein>
<comment type="caution">
    <text evidence="4">The sequence shown here is derived from an EMBL/GenBank/DDBJ whole genome shotgun (WGS) entry which is preliminary data.</text>
</comment>
<gene>
    <name evidence="4" type="ORF">SAMN04488518_101261</name>
</gene>
<dbReference type="Pfam" id="PF13673">
    <property type="entry name" value="Acetyltransf_10"/>
    <property type="match status" value="1"/>
</dbReference>
<dbReference type="RefSeq" id="WP_093516158.1">
    <property type="nucleotide sequence ID" value="NZ_FOSK01000001.1"/>
</dbReference>
<keyword evidence="5" id="KW-1185">Reference proteome</keyword>
<dbReference type="PANTHER" id="PTHR43877">
    <property type="entry name" value="AMINOALKYLPHOSPHONATE N-ACETYLTRANSFERASE-RELATED-RELATED"/>
    <property type="match status" value="1"/>
</dbReference>
<dbReference type="CDD" id="cd04301">
    <property type="entry name" value="NAT_SF"/>
    <property type="match status" value="1"/>
</dbReference>
<feature type="domain" description="N-acetyltransferase" evidence="3">
    <location>
        <begin position="1"/>
        <end position="138"/>
    </location>
</feature>
<evidence type="ECO:0000256" key="2">
    <source>
        <dbReference type="ARBA" id="ARBA00023315"/>
    </source>
</evidence>
<dbReference type="Gene3D" id="3.40.630.30">
    <property type="match status" value="1"/>
</dbReference>
<dbReference type="SUPFAM" id="SSF55729">
    <property type="entry name" value="Acyl-CoA N-acyltransferases (Nat)"/>
    <property type="match status" value="1"/>
</dbReference>
<dbReference type="EMBL" id="FOSK01000001">
    <property type="protein sequence ID" value="SFJ91768.1"/>
    <property type="molecule type" value="Genomic_DNA"/>
</dbReference>
<evidence type="ECO:0000256" key="1">
    <source>
        <dbReference type="ARBA" id="ARBA00022679"/>
    </source>
</evidence>
<dbReference type="PROSITE" id="PS51186">
    <property type="entry name" value="GNAT"/>
    <property type="match status" value="1"/>
</dbReference>
<accession>A0A1I3V8N8</accession>
<evidence type="ECO:0000259" key="3">
    <source>
        <dbReference type="PROSITE" id="PS51186"/>
    </source>
</evidence>
<evidence type="ECO:0000313" key="5">
    <source>
        <dbReference type="Proteomes" id="UP000199598"/>
    </source>
</evidence>
<keyword evidence="1" id="KW-0808">Transferase</keyword>
<reference evidence="4 5" key="1">
    <citation type="submission" date="2016-10" db="EMBL/GenBank/DDBJ databases">
        <authorList>
            <person name="Varghese N."/>
            <person name="Submissions S."/>
        </authorList>
    </citation>
    <scope>NUCLEOTIDE SEQUENCE [LARGE SCALE GENOMIC DNA]</scope>
    <source>
        <strain evidence="4 5">DSM 16392</strain>
    </source>
</reference>
<dbReference type="InterPro" id="IPR016181">
    <property type="entry name" value="Acyl_CoA_acyltransferase"/>
</dbReference>
<evidence type="ECO:0000313" key="4">
    <source>
        <dbReference type="EMBL" id="SFJ91768.1"/>
    </source>
</evidence>
<keyword evidence="2" id="KW-0012">Acyltransferase</keyword>
<name>A0A1I3V8N8_9HYPH</name>
<dbReference type="InterPro" id="IPR050832">
    <property type="entry name" value="Bact_Acetyltransf"/>
</dbReference>